<dbReference type="PROSITE" id="PS50071">
    <property type="entry name" value="HOMEOBOX_2"/>
    <property type="match status" value="1"/>
</dbReference>
<dbReference type="GO" id="GO:0000981">
    <property type="term" value="F:DNA-binding transcription factor activity, RNA polymerase II-specific"/>
    <property type="evidence" value="ECO:0007669"/>
    <property type="project" value="InterPro"/>
</dbReference>
<gene>
    <name evidence="11" type="ORF">NCGR_LOCUS47349</name>
</gene>
<dbReference type="InterPro" id="IPR001356">
    <property type="entry name" value="HD"/>
</dbReference>
<dbReference type="SUPFAM" id="SSF46689">
    <property type="entry name" value="Homeodomain-like"/>
    <property type="match status" value="1"/>
</dbReference>
<evidence type="ECO:0000256" key="5">
    <source>
        <dbReference type="ARBA" id="ARBA00023155"/>
    </source>
</evidence>
<dbReference type="GO" id="GO:0005634">
    <property type="term" value="C:nucleus"/>
    <property type="evidence" value="ECO:0007669"/>
    <property type="project" value="UniProtKB-SubCell"/>
</dbReference>
<feature type="domain" description="Homeobox" evidence="10">
    <location>
        <begin position="61"/>
        <end position="121"/>
    </location>
</feature>
<dbReference type="GO" id="GO:0008289">
    <property type="term" value="F:lipid binding"/>
    <property type="evidence" value="ECO:0007669"/>
    <property type="project" value="InterPro"/>
</dbReference>
<dbReference type="InterPro" id="IPR009057">
    <property type="entry name" value="Homeodomain-like_sf"/>
</dbReference>
<keyword evidence="12" id="KW-1185">Reference proteome</keyword>
<keyword evidence="5 7" id="KW-0371">Homeobox</keyword>
<organism evidence="11 12">
    <name type="scientific">Miscanthus lutarioriparius</name>
    <dbReference type="NCBI Taxonomy" id="422564"/>
    <lineage>
        <taxon>Eukaryota</taxon>
        <taxon>Viridiplantae</taxon>
        <taxon>Streptophyta</taxon>
        <taxon>Embryophyta</taxon>
        <taxon>Tracheophyta</taxon>
        <taxon>Spermatophyta</taxon>
        <taxon>Magnoliopsida</taxon>
        <taxon>Liliopsida</taxon>
        <taxon>Poales</taxon>
        <taxon>Poaceae</taxon>
        <taxon>PACMAD clade</taxon>
        <taxon>Panicoideae</taxon>
        <taxon>Andropogonodae</taxon>
        <taxon>Andropogoneae</taxon>
        <taxon>Saccharinae</taxon>
        <taxon>Miscanthus</taxon>
    </lineage>
</organism>
<evidence type="ECO:0000256" key="2">
    <source>
        <dbReference type="ARBA" id="ARBA00006789"/>
    </source>
</evidence>
<keyword evidence="6 7" id="KW-0539">Nucleus</keyword>
<accession>A0A811QZ69</accession>
<dbReference type="CDD" id="cd00086">
    <property type="entry name" value="homeodomain"/>
    <property type="match status" value="1"/>
</dbReference>
<dbReference type="InterPro" id="IPR017970">
    <property type="entry name" value="Homeobox_CS"/>
</dbReference>
<dbReference type="InterPro" id="IPR042160">
    <property type="entry name" value="HD-Zip_IV"/>
</dbReference>
<evidence type="ECO:0000256" key="6">
    <source>
        <dbReference type="ARBA" id="ARBA00023242"/>
    </source>
</evidence>
<evidence type="ECO:0000259" key="10">
    <source>
        <dbReference type="PROSITE" id="PS50071"/>
    </source>
</evidence>
<dbReference type="AlphaFoldDB" id="A0A811QZ69"/>
<comment type="similarity">
    <text evidence="2">Belongs to the HD-ZIP homeobox family. Class IV subfamily.</text>
</comment>
<dbReference type="InterPro" id="IPR002913">
    <property type="entry name" value="START_lipid-bd_dom"/>
</dbReference>
<name>A0A811QZ69_9POAL</name>
<protein>
    <recommendedName>
        <fullName evidence="10">Homeobox domain-containing protein</fullName>
    </recommendedName>
</protein>
<dbReference type="Pfam" id="PF01852">
    <property type="entry name" value="START"/>
    <property type="match status" value="1"/>
</dbReference>
<dbReference type="SUPFAM" id="SSF55961">
    <property type="entry name" value="Bet v1-like"/>
    <property type="match status" value="1"/>
</dbReference>
<keyword evidence="4 7" id="KW-0238">DNA-binding</keyword>
<dbReference type="PROSITE" id="PS00027">
    <property type="entry name" value="HOMEOBOX_1"/>
    <property type="match status" value="1"/>
</dbReference>
<dbReference type="GO" id="GO:0003677">
    <property type="term" value="F:DNA binding"/>
    <property type="evidence" value="ECO:0007669"/>
    <property type="project" value="UniProtKB-UniRule"/>
</dbReference>
<evidence type="ECO:0000313" key="12">
    <source>
        <dbReference type="Proteomes" id="UP000604825"/>
    </source>
</evidence>
<reference evidence="11" key="1">
    <citation type="submission" date="2020-10" db="EMBL/GenBank/DDBJ databases">
        <authorList>
            <person name="Han B."/>
            <person name="Lu T."/>
            <person name="Zhao Q."/>
            <person name="Huang X."/>
            <person name="Zhao Y."/>
        </authorList>
    </citation>
    <scope>NUCLEOTIDE SEQUENCE</scope>
</reference>
<evidence type="ECO:0000313" key="11">
    <source>
        <dbReference type="EMBL" id="CAD6264044.1"/>
    </source>
</evidence>
<evidence type="ECO:0000256" key="3">
    <source>
        <dbReference type="ARBA" id="ARBA00023054"/>
    </source>
</evidence>
<sequence length="407" mass="46074">MENEGQLNNNEQDTGVNMGDDELIYLPLDMEEYDMDALIGDEDHLNTDQAMGGQEHNINKGSSSKLAKCFTVGQLQQLESSFQECTHPDDEMRQELATKVGIETRQVKFWFQNRRTQIKVKSYGTENNKFRQQKAELLAKNMELQEQLKEMTCGRCRDPTAEKWQLLDENAKLREMYWRAYADLKNLMQEANLPPSVTLEDLTLVISMNPLSSNAIAVAPTTSQEYACQRFPRLLGMRPQGFVVEATRDTALVRGTASDVVAILTDVQHWFKTFPGIVAALRAYDVVFIGTFASGNNGLIQEVIPGNIYVDMYMLIMRFMILNDFMELLPINVDLSVESPRPPLRSMKFLRISKQTKNGGFVVVDVSINGVHRVHEQESSQNKHTSCRLLPSGCLVQDIGDGYCQVL</sequence>
<dbReference type="PANTHER" id="PTHR45654">
    <property type="entry name" value="HOMEOBOX-LEUCINE ZIPPER PROTEIN MERISTEM L1"/>
    <property type="match status" value="1"/>
</dbReference>
<dbReference type="EMBL" id="CAJGYO010000012">
    <property type="protein sequence ID" value="CAD6264044.1"/>
    <property type="molecule type" value="Genomic_DNA"/>
</dbReference>
<dbReference type="Gene3D" id="1.10.10.60">
    <property type="entry name" value="Homeodomain-like"/>
    <property type="match status" value="1"/>
</dbReference>
<dbReference type="Pfam" id="PF00046">
    <property type="entry name" value="Homeodomain"/>
    <property type="match status" value="1"/>
</dbReference>
<proteinExistence type="inferred from homology"/>
<feature type="coiled-coil region" evidence="9">
    <location>
        <begin position="127"/>
        <end position="154"/>
    </location>
</feature>
<comment type="caution">
    <text evidence="11">The sequence shown here is derived from an EMBL/GenBank/DDBJ whole genome shotgun (WGS) entry which is preliminary data.</text>
</comment>
<comment type="subcellular location">
    <subcellularLocation>
        <location evidence="1 7 8">Nucleus</location>
    </subcellularLocation>
</comment>
<evidence type="ECO:0000256" key="7">
    <source>
        <dbReference type="PROSITE-ProRule" id="PRU00108"/>
    </source>
</evidence>
<feature type="DNA-binding region" description="Homeobox" evidence="7">
    <location>
        <begin position="63"/>
        <end position="122"/>
    </location>
</feature>
<evidence type="ECO:0000256" key="4">
    <source>
        <dbReference type="ARBA" id="ARBA00023125"/>
    </source>
</evidence>
<evidence type="ECO:0000256" key="8">
    <source>
        <dbReference type="RuleBase" id="RU000682"/>
    </source>
</evidence>
<dbReference type="OrthoDB" id="6159439at2759"/>
<dbReference type="SMART" id="SM00389">
    <property type="entry name" value="HOX"/>
    <property type="match status" value="1"/>
</dbReference>
<evidence type="ECO:0000256" key="9">
    <source>
        <dbReference type="SAM" id="Coils"/>
    </source>
</evidence>
<dbReference type="Proteomes" id="UP000604825">
    <property type="component" value="Unassembled WGS sequence"/>
</dbReference>
<evidence type="ECO:0000256" key="1">
    <source>
        <dbReference type="ARBA" id="ARBA00004123"/>
    </source>
</evidence>
<keyword evidence="3 9" id="KW-0175">Coiled coil</keyword>
<dbReference type="PANTHER" id="PTHR45654:SF37">
    <property type="entry name" value="HOMEODOMAIN LEUCINE ZIPPER FAMILY IV PROTEIN"/>
    <property type="match status" value="1"/>
</dbReference>